<name>A0A560BV09_AZOBR</name>
<dbReference type="InterPro" id="IPR055634">
    <property type="entry name" value="DUF7210"/>
</dbReference>
<dbReference type="AlphaFoldDB" id="A0A560BV09"/>
<evidence type="ECO:0000259" key="2">
    <source>
        <dbReference type="Pfam" id="PF23843"/>
    </source>
</evidence>
<gene>
    <name evidence="3" type="ORF">FBZ83_11994</name>
</gene>
<dbReference type="RefSeq" id="WP_145690071.1">
    <property type="nucleotide sequence ID" value="NZ_VITH01000019.1"/>
</dbReference>
<dbReference type="Pfam" id="PF23843">
    <property type="entry name" value="DUF7210"/>
    <property type="match status" value="1"/>
</dbReference>
<evidence type="ECO:0000256" key="1">
    <source>
        <dbReference type="SAM" id="MobiDB-lite"/>
    </source>
</evidence>
<accession>A0A560BV09</accession>
<proteinExistence type="predicted"/>
<dbReference type="EMBL" id="VITH01000019">
    <property type="protein sequence ID" value="TWA76443.1"/>
    <property type="molecule type" value="Genomic_DNA"/>
</dbReference>
<protein>
    <recommendedName>
        <fullName evidence="2">DUF7210 domain-containing protein</fullName>
    </recommendedName>
</protein>
<comment type="caution">
    <text evidence="3">The sequence shown here is derived from an EMBL/GenBank/DDBJ whole genome shotgun (WGS) entry which is preliminary data.</text>
</comment>
<organism evidence="3 4">
    <name type="scientific">Azospirillum brasilense</name>
    <dbReference type="NCBI Taxonomy" id="192"/>
    <lineage>
        <taxon>Bacteria</taxon>
        <taxon>Pseudomonadati</taxon>
        <taxon>Pseudomonadota</taxon>
        <taxon>Alphaproteobacteria</taxon>
        <taxon>Rhodospirillales</taxon>
        <taxon>Azospirillaceae</taxon>
        <taxon>Azospirillum</taxon>
    </lineage>
</organism>
<dbReference type="Proteomes" id="UP000318529">
    <property type="component" value="Unassembled WGS sequence"/>
</dbReference>
<reference evidence="3 4" key="1">
    <citation type="submission" date="2019-06" db="EMBL/GenBank/DDBJ databases">
        <title>Genomic Encyclopedia of Type Strains, Phase IV (KMG-V): Genome sequencing to study the core and pangenomes of soil and plant-associated prokaryotes.</title>
        <authorList>
            <person name="Whitman W."/>
        </authorList>
    </citation>
    <scope>NUCLEOTIDE SEQUENCE [LARGE SCALE GENOMIC DNA]</scope>
    <source>
        <strain evidence="3 4">BR 11650</strain>
    </source>
</reference>
<evidence type="ECO:0000313" key="3">
    <source>
        <dbReference type="EMBL" id="TWA76443.1"/>
    </source>
</evidence>
<sequence length="64" mass="6755">MKILTLISVKHDKKLHAPGTELDVPPGLAKELIESGCAERVLVDPPPTADEAETGKPTPTKAKA</sequence>
<evidence type="ECO:0000313" key="4">
    <source>
        <dbReference type="Proteomes" id="UP000318529"/>
    </source>
</evidence>
<feature type="domain" description="DUF7210" evidence="2">
    <location>
        <begin position="1"/>
        <end position="34"/>
    </location>
</feature>
<feature type="region of interest" description="Disordered" evidence="1">
    <location>
        <begin position="42"/>
        <end position="64"/>
    </location>
</feature>